<dbReference type="PANTHER" id="PTHR34833">
    <property type="entry name" value="GENE, 17359-RELATED"/>
    <property type="match status" value="1"/>
</dbReference>
<reference evidence="2" key="1">
    <citation type="submission" date="2022-03" db="EMBL/GenBank/DDBJ databases">
        <authorList>
            <person name="Martin C."/>
        </authorList>
    </citation>
    <scope>NUCLEOTIDE SEQUENCE</scope>
</reference>
<accession>A0A8J1Y051</accession>
<feature type="compositionally biased region" description="Polar residues" evidence="1">
    <location>
        <begin position="215"/>
        <end position="225"/>
    </location>
</feature>
<gene>
    <name evidence="2" type="ORF">OFUS_LOCUS19671</name>
</gene>
<comment type="caution">
    <text evidence="2">The sequence shown here is derived from an EMBL/GenBank/DDBJ whole genome shotgun (WGS) entry which is preliminary data.</text>
</comment>
<sequence>MSNGMQEYSRRRHDSETTSASQKTDTTWRYSVFGPERLGKGAMLFTGPDGIRDHRVTAQPESEHRWVGEDTMSAEGTSEVSYLWRSPRGFFPLRPKSACVGEVGWCHPRLTERPPLASQIQLGEFRQAVEDRATHTDQSPWYRPTPSNSYEAIRSARLSASYPFPAGQGRQQNNTNYNNRNNNTNRYRSSYYNPEESSYEETTDLEGGPYRPVSRGNSRMSNVSAHSRPRGQITAIVPTEDTIEEE</sequence>
<dbReference type="AlphaFoldDB" id="A0A8J1Y051"/>
<feature type="compositionally biased region" description="Polar residues" evidence="1">
    <location>
        <begin position="17"/>
        <end position="28"/>
    </location>
</feature>
<organism evidence="2 3">
    <name type="scientific">Owenia fusiformis</name>
    <name type="common">Polychaete worm</name>
    <dbReference type="NCBI Taxonomy" id="6347"/>
    <lineage>
        <taxon>Eukaryota</taxon>
        <taxon>Metazoa</taxon>
        <taxon>Spiralia</taxon>
        <taxon>Lophotrochozoa</taxon>
        <taxon>Annelida</taxon>
        <taxon>Polychaeta</taxon>
        <taxon>Sedentaria</taxon>
        <taxon>Canalipalpata</taxon>
        <taxon>Sabellida</taxon>
        <taxon>Oweniida</taxon>
        <taxon>Oweniidae</taxon>
        <taxon>Owenia</taxon>
    </lineage>
</organism>
<dbReference type="Proteomes" id="UP000749559">
    <property type="component" value="Unassembled WGS sequence"/>
</dbReference>
<keyword evidence="3" id="KW-1185">Reference proteome</keyword>
<dbReference type="PANTHER" id="PTHR34833:SF1">
    <property type="entry name" value="GENE, 17359-RELATED"/>
    <property type="match status" value="1"/>
</dbReference>
<feature type="compositionally biased region" description="Low complexity" evidence="1">
    <location>
        <begin position="170"/>
        <end position="196"/>
    </location>
</feature>
<feature type="region of interest" description="Disordered" evidence="1">
    <location>
        <begin position="1"/>
        <end position="28"/>
    </location>
</feature>
<dbReference type="InterPro" id="IPR027814">
    <property type="entry name" value="DUF4562"/>
</dbReference>
<evidence type="ECO:0000256" key="1">
    <source>
        <dbReference type="SAM" id="MobiDB-lite"/>
    </source>
</evidence>
<evidence type="ECO:0000313" key="3">
    <source>
        <dbReference type="Proteomes" id="UP000749559"/>
    </source>
</evidence>
<evidence type="ECO:0000313" key="2">
    <source>
        <dbReference type="EMBL" id="CAH1795083.1"/>
    </source>
</evidence>
<protein>
    <submittedName>
        <fullName evidence="2">Uncharacterized protein</fullName>
    </submittedName>
</protein>
<feature type="region of interest" description="Disordered" evidence="1">
    <location>
        <begin position="162"/>
        <end position="246"/>
    </location>
</feature>
<dbReference type="Pfam" id="PF15123">
    <property type="entry name" value="DUF4562"/>
    <property type="match status" value="1"/>
</dbReference>
<name>A0A8J1Y051_OWEFU</name>
<dbReference type="EMBL" id="CAIIXF020000009">
    <property type="protein sequence ID" value="CAH1795083.1"/>
    <property type="molecule type" value="Genomic_DNA"/>
</dbReference>
<dbReference type="OrthoDB" id="6140842at2759"/>
<proteinExistence type="predicted"/>